<feature type="region of interest" description="Disordered" evidence="1">
    <location>
        <begin position="139"/>
        <end position="162"/>
    </location>
</feature>
<comment type="caution">
    <text evidence="2">The sequence shown here is derived from an EMBL/GenBank/DDBJ whole genome shotgun (WGS) entry which is preliminary data.</text>
</comment>
<feature type="region of interest" description="Disordered" evidence="1">
    <location>
        <begin position="35"/>
        <end position="104"/>
    </location>
</feature>
<reference evidence="2 3" key="1">
    <citation type="submission" date="2017-11" db="EMBL/GenBank/DDBJ databases">
        <title>De-novo sequencing of pomegranate (Punica granatum L.) genome.</title>
        <authorList>
            <person name="Akparov Z."/>
            <person name="Amiraslanov A."/>
            <person name="Hajiyeva S."/>
            <person name="Abbasov M."/>
            <person name="Kaur K."/>
            <person name="Hamwieh A."/>
            <person name="Solovyev V."/>
            <person name="Salamov A."/>
            <person name="Braich B."/>
            <person name="Kosarev P."/>
            <person name="Mahmoud A."/>
            <person name="Hajiyev E."/>
            <person name="Babayeva S."/>
            <person name="Izzatullayeva V."/>
            <person name="Mammadov A."/>
            <person name="Mammadov A."/>
            <person name="Sharifova S."/>
            <person name="Ojaghi J."/>
            <person name="Eynullazada K."/>
            <person name="Bayramov B."/>
            <person name="Abdulazimova A."/>
            <person name="Shahmuradov I."/>
        </authorList>
    </citation>
    <scope>NUCLEOTIDE SEQUENCE [LARGE SCALE GENOMIC DNA]</scope>
    <source>
        <strain evidence="3">cv. AG2017</strain>
        <tissue evidence="2">Leaf</tissue>
    </source>
</reference>
<gene>
    <name evidence="2" type="ORF">CRG98_016849</name>
</gene>
<evidence type="ECO:0000313" key="2">
    <source>
        <dbReference type="EMBL" id="PKI62750.1"/>
    </source>
</evidence>
<organism evidence="2 3">
    <name type="scientific">Punica granatum</name>
    <name type="common">Pomegranate</name>
    <dbReference type="NCBI Taxonomy" id="22663"/>
    <lineage>
        <taxon>Eukaryota</taxon>
        <taxon>Viridiplantae</taxon>
        <taxon>Streptophyta</taxon>
        <taxon>Embryophyta</taxon>
        <taxon>Tracheophyta</taxon>
        <taxon>Spermatophyta</taxon>
        <taxon>Magnoliopsida</taxon>
        <taxon>eudicotyledons</taxon>
        <taxon>Gunneridae</taxon>
        <taxon>Pentapetalae</taxon>
        <taxon>rosids</taxon>
        <taxon>malvids</taxon>
        <taxon>Myrtales</taxon>
        <taxon>Lythraceae</taxon>
        <taxon>Punica</taxon>
    </lineage>
</organism>
<sequence>MSAQAGSGYPVGDSPNYKGGGGVHKAYTWYHAQSVAPRSRHCPRPQPSSAAPTSVPLGPSSSSLAGEKSDYTSKDPSRARRRRREIGSSQLRDLGGSQPIANASSSIVTRVSSDQDYFASQLMNHTVRLLREKLDKIQSSGEHLRAAGPAVEEAHQDNRRKI</sequence>
<feature type="compositionally biased region" description="Basic and acidic residues" evidence="1">
    <location>
        <begin position="152"/>
        <end position="162"/>
    </location>
</feature>
<evidence type="ECO:0000313" key="3">
    <source>
        <dbReference type="Proteomes" id="UP000233551"/>
    </source>
</evidence>
<name>A0A2I0K3N9_PUNGR</name>
<evidence type="ECO:0000256" key="1">
    <source>
        <dbReference type="SAM" id="MobiDB-lite"/>
    </source>
</evidence>
<accession>A0A2I0K3N9</accession>
<dbReference type="STRING" id="22663.A0A2I0K3N9"/>
<feature type="compositionally biased region" description="Basic and acidic residues" evidence="1">
    <location>
        <begin position="67"/>
        <end position="78"/>
    </location>
</feature>
<dbReference type="AlphaFoldDB" id="A0A2I0K3N9"/>
<protein>
    <submittedName>
        <fullName evidence="2">Uncharacterized protein</fullName>
    </submittedName>
</protein>
<dbReference type="EMBL" id="PGOL01000932">
    <property type="protein sequence ID" value="PKI62750.1"/>
    <property type="molecule type" value="Genomic_DNA"/>
</dbReference>
<proteinExistence type="predicted"/>
<dbReference type="Proteomes" id="UP000233551">
    <property type="component" value="Unassembled WGS sequence"/>
</dbReference>
<feature type="region of interest" description="Disordered" evidence="1">
    <location>
        <begin position="1"/>
        <end position="23"/>
    </location>
</feature>
<keyword evidence="3" id="KW-1185">Reference proteome</keyword>